<feature type="domain" description="RING-type" evidence="6">
    <location>
        <begin position="10"/>
        <end position="52"/>
    </location>
</feature>
<accession>A0A0T6BGR4</accession>
<evidence type="ECO:0000313" key="8">
    <source>
        <dbReference type="EMBL" id="KRT86449.1"/>
    </source>
</evidence>
<keyword evidence="2 4" id="KW-0863">Zinc-finger</keyword>
<dbReference type="PROSITE" id="PS50089">
    <property type="entry name" value="ZF_RING_2"/>
    <property type="match status" value="1"/>
</dbReference>
<protein>
    <submittedName>
        <fullName evidence="8">Zinc finger protein</fullName>
    </submittedName>
</protein>
<proteinExistence type="predicted"/>
<feature type="compositionally biased region" description="Basic and acidic residues" evidence="5">
    <location>
        <begin position="550"/>
        <end position="562"/>
    </location>
</feature>
<keyword evidence="1" id="KW-0479">Metal-binding</keyword>
<feature type="compositionally biased region" description="Pro residues" evidence="5">
    <location>
        <begin position="534"/>
        <end position="543"/>
    </location>
</feature>
<feature type="compositionally biased region" description="Basic and acidic residues" evidence="5">
    <location>
        <begin position="423"/>
        <end position="439"/>
    </location>
</feature>
<dbReference type="EMBL" id="LJIG01000491">
    <property type="protein sequence ID" value="KRT86449.1"/>
    <property type="molecule type" value="Genomic_DNA"/>
</dbReference>
<reference evidence="8 9" key="1">
    <citation type="submission" date="2015-09" db="EMBL/GenBank/DDBJ databases">
        <title>Draft genome of the scarab beetle Oryctes borbonicus.</title>
        <authorList>
            <person name="Meyer J.M."/>
            <person name="Markov G.V."/>
            <person name="Baskaran P."/>
            <person name="Herrmann M."/>
            <person name="Sommer R.J."/>
            <person name="Roedelsperger C."/>
        </authorList>
    </citation>
    <scope>NUCLEOTIDE SEQUENCE [LARGE SCALE GENOMIC DNA]</scope>
    <source>
        <strain evidence="8">OB123</strain>
        <tissue evidence="8">Whole animal</tissue>
    </source>
</reference>
<dbReference type="CDD" id="cd16524">
    <property type="entry name" value="RING-HC_NHL-1-like"/>
    <property type="match status" value="1"/>
</dbReference>
<feature type="compositionally biased region" description="Low complexity" evidence="5">
    <location>
        <begin position="601"/>
        <end position="612"/>
    </location>
</feature>
<evidence type="ECO:0000259" key="7">
    <source>
        <dbReference type="PROSITE" id="PS50119"/>
    </source>
</evidence>
<evidence type="ECO:0000256" key="4">
    <source>
        <dbReference type="PROSITE-ProRule" id="PRU00024"/>
    </source>
</evidence>
<keyword evidence="3" id="KW-0862">Zinc</keyword>
<dbReference type="FunFam" id="3.30.40.10:FF:000185">
    <property type="entry name" value="RING finger protein nhl-1"/>
    <property type="match status" value="1"/>
</dbReference>
<name>A0A0T6BGR4_9SCAR</name>
<evidence type="ECO:0000256" key="3">
    <source>
        <dbReference type="ARBA" id="ARBA00022833"/>
    </source>
</evidence>
<dbReference type="GO" id="GO:0005634">
    <property type="term" value="C:nucleus"/>
    <property type="evidence" value="ECO:0007669"/>
    <property type="project" value="UniProtKB-ARBA"/>
</dbReference>
<evidence type="ECO:0000256" key="5">
    <source>
        <dbReference type="SAM" id="MobiDB-lite"/>
    </source>
</evidence>
<dbReference type="Pfam" id="PF00097">
    <property type="entry name" value="zf-C3HC4"/>
    <property type="match status" value="1"/>
</dbReference>
<dbReference type="InterPro" id="IPR018957">
    <property type="entry name" value="Znf_C3HC4_RING-type"/>
</dbReference>
<gene>
    <name evidence="8" type="ORF">AMK59_1196</name>
</gene>
<dbReference type="InterPro" id="IPR047153">
    <property type="entry name" value="TRIM45/56/19-like"/>
</dbReference>
<keyword evidence="9" id="KW-1185">Reference proteome</keyword>
<feature type="compositionally biased region" description="Basic and acidic residues" evidence="5">
    <location>
        <begin position="317"/>
        <end position="340"/>
    </location>
</feature>
<dbReference type="PROSITE" id="PS50119">
    <property type="entry name" value="ZF_BBOX"/>
    <property type="match status" value="1"/>
</dbReference>
<dbReference type="PANTHER" id="PTHR25462">
    <property type="entry name" value="BONUS, ISOFORM C-RELATED"/>
    <property type="match status" value="1"/>
</dbReference>
<evidence type="ECO:0000259" key="6">
    <source>
        <dbReference type="PROSITE" id="PS50089"/>
    </source>
</evidence>
<dbReference type="Gene3D" id="3.30.40.10">
    <property type="entry name" value="Zinc/RING finger domain, C3HC4 (zinc finger)"/>
    <property type="match status" value="1"/>
</dbReference>
<dbReference type="Proteomes" id="UP000051574">
    <property type="component" value="Unassembled WGS sequence"/>
</dbReference>
<feature type="compositionally biased region" description="Polar residues" evidence="5">
    <location>
        <begin position="518"/>
        <end position="528"/>
    </location>
</feature>
<dbReference type="GO" id="GO:0008270">
    <property type="term" value="F:zinc ion binding"/>
    <property type="evidence" value="ECO:0007669"/>
    <property type="project" value="UniProtKB-KW"/>
</dbReference>
<feature type="compositionally biased region" description="Basic residues" evidence="5">
    <location>
        <begin position="392"/>
        <end position="402"/>
    </location>
</feature>
<dbReference type="SMART" id="SM00184">
    <property type="entry name" value="RING"/>
    <property type="match status" value="1"/>
</dbReference>
<feature type="compositionally biased region" description="Low complexity" evidence="5">
    <location>
        <begin position="473"/>
        <end position="486"/>
    </location>
</feature>
<dbReference type="OrthoDB" id="342730at2759"/>
<evidence type="ECO:0000256" key="1">
    <source>
        <dbReference type="ARBA" id="ARBA00022723"/>
    </source>
</evidence>
<feature type="region of interest" description="Disordered" evidence="5">
    <location>
        <begin position="297"/>
        <end position="637"/>
    </location>
</feature>
<feature type="compositionally biased region" description="Low complexity" evidence="5">
    <location>
        <begin position="621"/>
        <end position="636"/>
    </location>
</feature>
<dbReference type="InterPro" id="IPR013083">
    <property type="entry name" value="Znf_RING/FYVE/PHD"/>
</dbReference>
<dbReference type="AlphaFoldDB" id="A0A0T6BGR4"/>
<evidence type="ECO:0000256" key="2">
    <source>
        <dbReference type="ARBA" id="ARBA00022771"/>
    </source>
</evidence>
<organism evidence="8 9">
    <name type="scientific">Oryctes borbonicus</name>
    <dbReference type="NCBI Taxonomy" id="1629725"/>
    <lineage>
        <taxon>Eukaryota</taxon>
        <taxon>Metazoa</taxon>
        <taxon>Ecdysozoa</taxon>
        <taxon>Arthropoda</taxon>
        <taxon>Hexapoda</taxon>
        <taxon>Insecta</taxon>
        <taxon>Pterygota</taxon>
        <taxon>Neoptera</taxon>
        <taxon>Endopterygota</taxon>
        <taxon>Coleoptera</taxon>
        <taxon>Polyphaga</taxon>
        <taxon>Scarabaeiformia</taxon>
        <taxon>Scarabaeidae</taxon>
        <taxon>Dynastinae</taxon>
        <taxon>Oryctes</taxon>
    </lineage>
</organism>
<dbReference type="PANTHER" id="PTHR25462:SF296">
    <property type="entry name" value="MEIOTIC P26, ISOFORM F"/>
    <property type="match status" value="1"/>
</dbReference>
<dbReference type="InterPro" id="IPR001841">
    <property type="entry name" value="Znf_RING"/>
</dbReference>
<feature type="compositionally biased region" description="Gly residues" evidence="5">
    <location>
        <begin position="368"/>
        <end position="379"/>
    </location>
</feature>
<feature type="domain" description="B box-type" evidence="7">
    <location>
        <begin position="92"/>
        <end position="135"/>
    </location>
</feature>
<comment type="caution">
    <text evidence="8">The sequence shown here is derived from an EMBL/GenBank/DDBJ whole genome shotgun (WGS) entry which is preliminary data.</text>
</comment>
<sequence>MEQFEQLLTCAICLDRYRNPKLLPCQHSFCMEPCLEGLVDYVRRQVKCPECRAEHRIPYQGVQGFPTSVTLQRFLELHIEITGELPDPNSGQIMERCNVCSEKAYCSFCFHCDKKICEECKGAHKDILRREISRINNQIRRGMHRLQDTLSLVEKNTQNIQINCLSVTEEVEEIYRRLSKAIKDRTEYLRGELDRYLGTELKSLTSLKDNLELEISNILSNCDLADKYMTENVSWDDCELMDCKEIFLKTVEFIRNFEYETADYSRKVRLVLTHDPNQLVLNVAGYGDLNIANTHASPFSQGSHLQPPGGTPGLMRSKSDHRLASQFRQQDERGGYDRGYGDGNEDLPLGGRKFGERQKQQQAVDRYGGYGSGRGGGDYGGDDYENESSRPVRSRYRSRFNRHQAGDNDSDNEVSGRGVRFLEQQHKERERVLDTEDVARGPLSGITRLADSPRVMQKLQDISSGKKREKETPTPATPAAQPPQTQNQSKTVPKRPPPPANRQVSEDDEISKIKKQNKGATTSTTTVEQELPRTQPPSQPQPPIAANERASVKREESEETRQSTRKTPPAPEATSSAEESDDESVSSLQQQKKTTKTPAIAPARRTSAATESAAHKKRSTSTESNSSTESSASSNAFRNQRGAVVFRRRLGVLLIFLICMCI</sequence>
<evidence type="ECO:0000313" key="9">
    <source>
        <dbReference type="Proteomes" id="UP000051574"/>
    </source>
</evidence>
<dbReference type="InterPro" id="IPR000315">
    <property type="entry name" value="Znf_B-box"/>
</dbReference>
<dbReference type="SUPFAM" id="SSF57850">
    <property type="entry name" value="RING/U-box"/>
    <property type="match status" value="1"/>
</dbReference>